<dbReference type="EMBL" id="JASBAN010000001">
    <property type="protein sequence ID" value="MDI2112977.1"/>
    <property type="molecule type" value="Genomic_DNA"/>
</dbReference>
<evidence type="ECO:0000256" key="2">
    <source>
        <dbReference type="ARBA" id="ARBA00023277"/>
    </source>
</evidence>
<dbReference type="Proteomes" id="UP001431775">
    <property type="component" value="Unassembled WGS sequence"/>
</dbReference>
<dbReference type="Gene3D" id="2.115.10.20">
    <property type="entry name" value="Glycosyl hydrolase domain, family 43"/>
    <property type="match status" value="1"/>
</dbReference>
<evidence type="ECO:0000259" key="3">
    <source>
        <dbReference type="Pfam" id="PF24793"/>
    </source>
</evidence>
<keyword evidence="1" id="KW-0858">Xylan degradation</keyword>
<dbReference type="Pfam" id="PF24793">
    <property type="entry name" value="GINT1_N"/>
    <property type="match status" value="1"/>
</dbReference>
<sequence>MSIYETDIWRVGIIKSPMKTVVSQGIRAVHWLNKEPSFRFLADPFGLHQDNKFYIFAEGYDYKDRHGRIEVLILDEALHLLDRTVVLQEPWHLSYPMIIKDQGQIYMLPEAYKSGRTTLYKAKCFPYQWESVSEFIFPEIAIDPSVFFHNGLWWMFYTPADSGYSRQSVLSVAYSENLLGPWQPHSQNPVRITPSSSRPGGNVLVTDSEIFLPTQDCTMTYGGGISFLKISHLTSEKFEAHCVKKITADATAFGSYCQGIHTLSALGEYTLIDAKRMDQSVLKRLKIDALFHSRKKLGALYMND</sequence>
<dbReference type="InterPro" id="IPR023296">
    <property type="entry name" value="Glyco_hydro_beta-prop_sf"/>
</dbReference>
<keyword evidence="2" id="KW-0119">Carbohydrate metabolism</keyword>
<evidence type="ECO:0000313" key="5">
    <source>
        <dbReference type="Proteomes" id="UP001431775"/>
    </source>
</evidence>
<evidence type="ECO:0000313" key="4">
    <source>
        <dbReference type="EMBL" id="MDI2112977.1"/>
    </source>
</evidence>
<gene>
    <name evidence="4" type="ORF">QJV33_06700</name>
</gene>
<dbReference type="InterPro" id="IPR052176">
    <property type="entry name" value="Glycosyl_Hydrlase_43_Enz"/>
</dbReference>
<accession>A0ABT6Q7U8</accession>
<evidence type="ECO:0000256" key="1">
    <source>
        <dbReference type="ARBA" id="ARBA00022651"/>
    </source>
</evidence>
<organism evidence="4 5">
    <name type="scientific">Commensalibacter nepenthis</name>
    <dbReference type="NCBI Taxonomy" id="3043872"/>
    <lineage>
        <taxon>Bacteria</taxon>
        <taxon>Pseudomonadati</taxon>
        <taxon>Pseudomonadota</taxon>
        <taxon>Alphaproteobacteria</taxon>
        <taxon>Acetobacterales</taxon>
        <taxon>Acetobacteraceae</taxon>
    </lineage>
</organism>
<dbReference type="SUPFAM" id="SSF75005">
    <property type="entry name" value="Arabinanase/levansucrase/invertase"/>
    <property type="match status" value="1"/>
</dbReference>
<reference evidence="4" key="1">
    <citation type="submission" date="2023-05" db="EMBL/GenBank/DDBJ databases">
        <title>Whole genome sequence of Commensalibacter sp.</title>
        <authorList>
            <person name="Charoenyingcharoen P."/>
            <person name="Yukphan P."/>
        </authorList>
    </citation>
    <scope>NUCLEOTIDE SEQUENCE</scope>
    <source>
        <strain evidence="4">TBRC 10068</strain>
    </source>
</reference>
<keyword evidence="4" id="KW-0808">Transferase</keyword>
<proteinExistence type="predicted"/>
<feature type="domain" description="Glucosamine inositolphosphorylceramide transferase 1 N-terminal" evidence="3">
    <location>
        <begin position="39"/>
        <end position="243"/>
    </location>
</feature>
<dbReference type="PANTHER" id="PTHR43772:SF2">
    <property type="entry name" value="PUTATIVE (AFU_ORTHOLOGUE AFUA_2G04480)-RELATED"/>
    <property type="match status" value="1"/>
</dbReference>
<protein>
    <submittedName>
        <fullName evidence="4">Formyl transferase</fullName>
    </submittedName>
</protein>
<dbReference type="InterPro" id="IPR056442">
    <property type="entry name" value="GINT1_N"/>
</dbReference>
<dbReference type="GO" id="GO:0016740">
    <property type="term" value="F:transferase activity"/>
    <property type="evidence" value="ECO:0007669"/>
    <property type="project" value="UniProtKB-KW"/>
</dbReference>
<keyword evidence="5" id="KW-1185">Reference proteome</keyword>
<dbReference type="RefSeq" id="WP_281462599.1">
    <property type="nucleotide sequence ID" value="NZ_JASBAN010000001.1"/>
</dbReference>
<comment type="caution">
    <text evidence="4">The sequence shown here is derived from an EMBL/GenBank/DDBJ whole genome shotgun (WGS) entry which is preliminary data.</text>
</comment>
<dbReference type="PANTHER" id="PTHR43772">
    <property type="entry name" value="ENDO-1,4-BETA-XYLANASE"/>
    <property type="match status" value="1"/>
</dbReference>
<name>A0ABT6Q7U8_9PROT</name>
<keyword evidence="1" id="KW-0624">Polysaccharide degradation</keyword>